<feature type="domain" description="Calcineurin-like phosphoesterase" evidence="1">
    <location>
        <begin position="20"/>
        <end position="129"/>
    </location>
</feature>
<organism evidence="2 3">
    <name type="scientific">Thermococcus barossii</name>
    <dbReference type="NCBI Taxonomy" id="54077"/>
    <lineage>
        <taxon>Archaea</taxon>
        <taxon>Methanobacteriati</taxon>
        <taxon>Methanobacteriota</taxon>
        <taxon>Thermococci</taxon>
        <taxon>Thermococcales</taxon>
        <taxon>Thermococcaceae</taxon>
        <taxon>Thermococcus</taxon>
    </lineage>
</organism>
<dbReference type="AlphaFoldDB" id="A0A2Z2MED9"/>
<dbReference type="SUPFAM" id="SSF56300">
    <property type="entry name" value="Metallo-dependent phosphatases"/>
    <property type="match status" value="1"/>
</dbReference>
<dbReference type="GO" id="GO:0004527">
    <property type="term" value="F:exonuclease activity"/>
    <property type="evidence" value="ECO:0007669"/>
    <property type="project" value="UniProtKB-KW"/>
</dbReference>
<dbReference type="InterPro" id="IPR004843">
    <property type="entry name" value="Calcineurin-like_PHP"/>
</dbReference>
<protein>
    <submittedName>
        <fullName evidence="2">Exonuclease SbcD</fullName>
    </submittedName>
</protein>
<keyword evidence="2" id="KW-0269">Exonuclease</keyword>
<evidence type="ECO:0000259" key="1">
    <source>
        <dbReference type="Pfam" id="PF00149"/>
    </source>
</evidence>
<dbReference type="PANTHER" id="PTHR39323">
    <property type="entry name" value="BLR1149 PROTEIN"/>
    <property type="match status" value="1"/>
</dbReference>
<proteinExistence type="predicted"/>
<dbReference type="Gene3D" id="3.60.21.10">
    <property type="match status" value="1"/>
</dbReference>
<dbReference type="EMBL" id="CP015101">
    <property type="protein sequence ID" value="ASJ03889.1"/>
    <property type="molecule type" value="Genomic_DNA"/>
</dbReference>
<dbReference type="KEGG" id="tbs:A3L01_00330"/>
<dbReference type="RefSeq" id="WP_088863941.1">
    <property type="nucleotide sequence ID" value="NZ_CP015101.1"/>
</dbReference>
<keyword evidence="2" id="KW-0378">Hydrolase</keyword>
<keyword evidence="3" id="KW-1185">Reference proteome</keyword>
<dbReference type="CDD" id="cd07391">
    <property type="entry name" value="MPP_PF1019"/>
    <property type="match status" value="1"/>
</dbReference>
<keyword evidence="2" id="KW-0540">Nuclease</keyword>
<reference evidence="2 3" key="1">
    <citation type="submission" date="2016-04" db="EMBL/GenBank/DDBJ databases">
        <title>Complete genome sequence of Thermococcus barossii type strain SHCK-94.</title>
        <authorList>
            <person name="Oger P.M."/>
        </authorList>
    </citation>
    <scope>NUCLEOTIDE SEQUENCE [LARGE SCALE GENOMIC DNA]</scope>
    <source>
        <strain evidence="2 3">SHCK-94</strain>
    </source>
</reference>
<dbReference type="PIRSF" id="PIRSF000887">
    <property type="entry name" value="Pesterase_MJ0037"/>
    <property type="match status" value="1"/>
</dbReference>
<dbReference type="InterPro" id="IPR029052">
    <property type="entry name" value="Metallo-depent_PP-like"/>
</dbReference>
<dbReference type="Pfam" id="PF00149">
    <property type="entry name" value="Metallophos"/>
    <property type="match status" value="1"/>
</dbReference>
<accession>A0A2Z2MED9</accession>
<sequence>MYSFESFERLSMEIETSRGKTLLIADPHIGFELSRGLRIRTRFEEKLAGCIVEKDPDLLIILGDVKEPIGLSFTVKRLLMGFFSDLRGIPTIITKGNHDGRIEEVAGKFQHVEVVEHALIDGILFLHGHTNLPRAEFSEAYLGHIHPAYTFKSGGTARKTKIFFRVGRFLILPTINPFIEGFDVRQGIKMVPFLKDSREGEAFLPEGVYLGHVPLQEQ</sequence>
<evidence type="ECO:0000313" key="2">
    <source>
        <dbReference type="EMBL" id="ASJ03889.1"/>
    </source>
</evidence>
<dbReference type="InterPro" id="IPR024173">
    <property type="entry name" value="Pesterase_MJ0037-like"/>
</dbReference>
<dbReference type="PANTHER" id="PTHR39323:SF1">
    <property type="entry name" value="BLR1149 PROTEIN"/>
    <property type="match status" value="1"/>
</dbReference>
<dbReference type="Proteomes" id="UP000250272">
    <property type="component" value="Chromosome"/>
</dbReference>
<evidence type="ECO:0000313" key="3">
    <source>
        <dbReference type="Proteomes" id="UP000250272"/>
    </source>
</evidence>
<gene>
    <name evidence="2" type="ORF">A3L01_00330</name>
</gene>
<dbReference type="GeneID" id="33325173"/>
<name>A0A2Z2MED9_9EURY</name>
<dbReference type="OrthoDB" id="10013at2157"/>